<feature type="region of interest" description="Disordered" evidence="1">
    <location>
        <begin position="1162"/>
        <end position="1225"/>
    </location>
</feature>
<feature type="compositionally biased region" description="Basic and acidic residues" evidence="1">
    <location>
        <begin position="1167"/>
        <end position="1187"/>
    </location>
</feature>
<evidence type="ECO:0000256" key="1">
    <source>
        <dbReference type="SAM" id="MobiDB-lite"/>
    </source>
</evidence>
<dbReference type="EMBL" id="CP036291">
    <property type="protein sequence ID" value="QDU89488.1"/>
    <property type="molecule type" value="Genomic_DNA"/>
</dbReference>
<evidence type="ECO:0000313" key="3">
    <source>
        <dbReference type="Proteomes" id="UP000317429"/>
    </source>
</evidence>
<dbReference type="SUPFAM" id="SSF63446">
    <property type="entry name" value="Type I dockerin domain"/>
    <property type="match status" value="1"/>
</dbReference>
<keyword evidence="3" id="KW-1185">Reference proteome</keyword>
<feature type="compositionally biased region" description="Low complexity" evidence="1">
    <location>
        <begin position="1099"/>
        <end position="1115"/>
    </location>
</feature>
<accession>A0A518DDE0</accession>
<name>A0A518DDE0_9BACT</name>
<dbReference type="RefSeq" id="WP_145286134.1">
    <property type="nucleotide sequence ID" value="NZ_CP036291.1"/>
</dbReference>
<dbReference type="Proteomes" id="UP000317429">
    <property type="component" value="Chromosome"/>
</dbReference>
<dbReference type="Gene3D" id="1.10.1330.10">
    <property type="entry name" value="Dockerin domain"/>
    <property type="match status" value="1"/>
</dbReference>
<dbReference type="KEGG" id="pnd:Pla175_28790"/>
<evidence type="ECO:0000313" key="2">
    <source>
        <dbReference type="EMBL" id="QDU89488.1"/>
    </source>
</evidence>
<sequence length="1225" mass="129734">MKRPSRTDRRPPSAGACRPRFERLEERRVLSFGTFVPPVFEPAADNPVQSVRVVVLNYDPTVPSLDNRLLRDVFGWNDPHALAAGFIHDVETASGGAIDYEIVAWRDLNEFPVFTDGTRYTADQYVANRTSNSGWSSASADFYAIAEQQGLAELVNAYDIDEIWMFGDHYFNLLGEAWMAGPASFFVNGPSFPEFEVDHAVAGFGFNYERGVAEMVHNLGHRTENHISRAYGGWDIANPATPWDLFTANVAQSNTAAYGVGSVHYPFNGASDYDYANTRTLASYADDFVANFPNQAYAAEATSRDAWGDYDVGDWQRGYLNWFFGHVPREGGEATDGRANNWYKYIYDFNAYRPGSGLARDDEAVLAAPTQRVGGADHYLFSLRYYDAGSIDPLSLDGADVLVQGPNGFSQLASLSAVGESRSTTAGSARTVQYRIEAPGGAWEAADSGVYTVTLRPGEVRDAQGAYLPAAGLGTFRVDVSDAGRLDVAALLAAGQASVGATPWDIGSPADLFDGVAASLYRSANLNPAVVTLAFDQAQQVDGAAVRISHAGGDPAYQWRLEAADTLADLDGGVGSHRLLVPTTGIPADQTSTRPFGQSVSARFFRLTVERLTGDDYVHINAWDLLTTPVEDALPPTAASDGGGVTSGGETTHGFTVAYADDLAIDITTINYGDIRVRGPNGYLQVAALAGLDLNANGPSRAVAYFVAAPGGLWDAGDNGVYTIEIVAGQVMDTAGKGVAPGVIGAFEVSIPTLELRPLADMTELNAGSWLAWADGAAASTSDDPSRTVLGAGSVRFDTTGGFDTYLRYAPAWGAQWDLRDASEFRFSLYAENPSPVGFQDGWLRFFDAEGATREFHYFQDGNPGQPWNDARGAWLPVTIPIQSDQAPPTGWRADAGGPFDWGRVTGVEVHADTWDAGFALWLDRAGFDLPIGVASGAFTAAAEQDQIDLVFDAPGVLFSASAPFSIEDASSGAMLPAEALGVATLPSGGEQTAVRIGFPGFAEGRLPAGVYRLVLPVGSVLDAAGNSLAGRYELAFSTLPGDYNADAAVDHDDYAAWRAGFGATSGLGLRSDGNGDGVVDAADYAVWRDHLGTSIEGPGPAAASASASPLASTPVGAAPPAGRWPAFGADRRDGGERSSPACRATPRDRALLLLAAELDQGWRSGGRGDDDGGDRPQDRPRGRDEDAPAGTRGSREARARAFEGPLAGAPLAGHASLPRPRVTG</sequence>
<feature type="compositionally biased region" description="Low complexity" evidence="1">
    <location>
        <begin position="1205"/>
        <end position="1219"/>
    </location>
</feature>
<dbReference type="AlphaFoldDB" id="A0A518DDE0"/>
<proteinExistence type="predicted"/>
<reference evidence="2 3" key="1">
    <citation type="submission" date="2019-02" db="EMBL/GenBank/DDBJ databases">
        <title>Deep-cultivation of Planctomycetes and their phenomic and genomic characterization uncovers novel biology.</title>
        <authorList>
            <person name="Wiegand S."/>
            <person name="Jogler M."/>
            <person name="Boedeker C."/>
            <person name="Pinto D."/>
            <person name="Vollmers J."/>
            <person name="Rivas-Marin E."/>
            <person name="Kohn T."/>
            <person name="Peeters S.H."/>
            <person name="Heuer A."/>
            <person name="Rast P."/>
            <person name="Oberbeckmann S."/>
            <person name="Bunk B."/>
            <person name="Jeske O."/>
            <person name="Meyerdierks A."/>
            <person name="Storesund J.E."/>
            <person name="Kallscheuer N."/>
            <person name="Luecker S."/>
            <person name="Lage O.M."/>
            <person name="Pohl T."/>
            <person name="Merkel B.J."/>
            <person name="Hornburger P."/>
            <person name="Mueller R.-W."/>
            <person name="Bruemmer F."/>
            <person name="Labrenz M."/>
            <person name="Spormann A.M."/>
            <person name="Op den Camp H."/>
            <person name="Overmann J."/>
            <person name="Amann R."/>
            <person name="Jetten M.S.M."/>
            <person name="Mascher T."/>
            <person name="Medema M.H."/>
            <person name="Devos D.P."/>
            <person name="Kaster A.-K."/>
            <person name="Ovreas L."/>
            <person name="Rohde M."/>
            <person name="Galperin M.Y."/>
            <person name="Jogler C."/>
        </authorList>
    </citation>
    <scope>NUCLEOTIDE SEQUENCE [LARGE SCALE GENOMIC DNA]</scope>
    <source>
        <strain evidence="2 3">Pla175</strain>
    </source>
</reference>
<organism evidence="2 3">
    <name type="scientific">Pirellulimonas nuda</name>
    <dbReference type="NCBI Taxonomy" id="2528009"/>
    <lineage>
        <taxon>Bacteria</taxon>
        <taxon>Pseudomonadati</taxon>
        <taxon>Planctomycetota</taxon>
        <taxon>Planctomycetia</taxon>
        <taxon>Pirellulales</taxon>
        <taxon>Lacipirellulaceae</taxon>
        <taxon>Pirellulimonas</taxon>
    </lineage>
</organism>
<dbReference type="OrthoDB" id="9813435at2"/>
<protein>
    <recommendedName>
        <fullName evidence="4">Dockerin domain-containing protein</fullName>
    </recommendedName>
</protein>
<feature type="region of interest" description="Disordered" evidence="1">
    <location>
        <begin position="1099"/>
        <end position="1147"/>
    </location>
</feature>
<dbReference type="GO" id="GO:0000272">
    <property type="term" value="P:polysaccharide catabolic process"/>
    <property type="evidence" value="ECO:0007669"/>
    <property type="project" value="InterPro"/>
</dbReference>
<gene>
    <name evidence="2" type="ORF">Pla175_28790</name>
</gene>
<dbReference type="PROSITE" id="PS00018">
    <property type="entry name" value="EF_HAND_1"/>
    <property type="match status" value="1"/>
</dbReference>
<dbReference type="InterPro" id="IPR018247">
    <property type="entry name" value="EF_Hand_1_Ca_BS"/>
</dbReference>
<evidence type="ECO:0008006" key="4">
    <source>
        <dbReference type="Google" id="ProtNLM"/>
    </source>
</evidence>
<dbReference type="InterPro" id="IPR036439">
    <property type="entry name" value="Dockerin_dom_sf"/>
</dbReference>